<feature type="compositionally biased region" description="Low complexity" evidence="1">
    <location>
        <begin position="775"/>
        <end position="787"/>
    </location>
</feature>
<protein>
    <recommendedName>
        <fullName evidence="4">HTH CENPB-type domain-containing protein</fullName>
    </recommendedName>
</protein>
<evidence type="ECO:0008006" key="4">
    <source>
        <dbReference type="Google" id="ProtNLM"/>
    </source>
</evidence>
<dbReference type="AlphaFoldDB" id="A0A3E2GT55"/>
<feature type="region of interest" description="Disordered" evidence="1">
    <location>
        <begin position="774"/>
        <end position="815"/>
    </location>
</feature>
<evidence type="ECO:0000256" key="1">
    <source>
        <dbReference type="SAM" id="MobiDB-lite"/>
    </source>
</evidence>
<evidence type="ECO:0000313" key="3">
    <source>
        <dbReference type="Proteomes" id="UP000258309"/>
    </source>
</evidence>
<reference evidence="2 3" key="1">
    <citation type="submission" date="2018-05" db="EMBL/GenBank/DDBJ databases">
        <title>Draft genome sequence of Scytalidium lignicola DSM 105466, a ubiquitous saprotrophic fungus.</title>
        <authorList>
            <person name="Buettner E."/>
            <person name="Gebauer A.M."/>
            <person name="Hofrichter M."/>
            <person name="Liers C."/>
            <person name="Kellner H."/>
        </authorList>
    </citation>
    <scope>NUCLEOTIDE SEQUENCE [LARGE SCALE GENOMIC DNA]</scope>
    <source>
        <strain evidence="2 3">DSM 105466</strain>
    </source>
</reference>
<feature type="non-terminal residue" evidence="2">
    <location>
        <position position="1"/>
    </location>
</feature>
<feature type="compositionally biased region" description="Polar residues" evidence="1">
    <location>
        <begin position="795"/>
        <end position="815"/>
    </location>
</feature>
<sequence>MAESRIAEAIEYIQLHPHAKIAPIACSFDVPYYKLRVRLNGRNPLSSCGGHNKKLSKPQETALKDYMMLLYHSGTLGTIETLIQAANRLLYYSGINDTVSYKWAKRWIVRNKEYWKLIRPKPISVQRRQAHIQEDIKAHFEEFKRCSFRKTGLIPLNPEIVLRKVKLYQGKQTIKSDVLSNASSDAFEDIFDISNPSTPPQITWANWPTPFTLRTWKSGMEYVRAHTIESINRIEITPSVVHVQDKLGKAAETSMLRGALSTQRVFDLSLATERRKIQPDGNKIVQKYNKIYGRQALRQIEDDREEEARVVNMREARLTRPWRMKYKAIVSDLDKCRFELGGMKLEAKFAYWCFWRIADPHQIICSITISVHFITMLKPIETDFKEAAATISNTSPNDPIANSFAQYKQFALLRCSRAVANTAPPSTTAPIPTATVYPTKQKGSVFLINTSVKNHDLVLIRWVDSEGVVRTRNPLCDAASQGHSGSHTRLFEREMHRALDLLVNKNDIREHLLLNSATVEALRYYVSEEYSKFLAEVLANKLITFDMLVRIGRGPIFGEWMIKQLIFDAVMKSAIDFDKMVADNAVAATAHFIANNGMVTGRSDGLGYKEWKAEGEDRLKKYFDEIDTSTTSSNIFTLFNQIILQFATPASIGSSSVEDLITRAGLVYAIILQAATRAVEQLVRDTTAHAAKVSLDVSVIFAAITLGGSLAPSPYVALVVDSVEGVIQTLISNYANQPVNAVTAIATNLNDQFSNYILKPALAGDSVPGLFPENASSVAGSGSSSKGQAGGTPVKTGTGNGTSEADTSLATTTLTPAGKRRELGQLFESKFQYYVGMLDTVHTPMQKI</sequence>
<name>A0A3E2GT55_SCYLI</name>
<gene>
    <name evidence="2" type="ORF">B7463_g11984</name>
</gene>
<accession>A0A3E2GT55</accession>
<organism evidence="2 3">
    <name type="scientific">Scytalidium lignicola</name>
    <name type="common">Hyphomycete</name>
    <dbReference type="NCBI Taxonomy" id="5539"/>
    <lineage>
        <taxon>Eukaryota</taxon>
        <taxon>Fungi</taxon>
        <taxon>Dikarya</taxon>
        <taxon>Ascomycota</taxon>
        <taxon>Pezizomycotina</taxon>
        <taxon>Leotiomycetes</taxon>
        <taxon>Leotiomycetes incertae sedis</taxon>
        <taxon>Scytalidium</taxon>
    </lineage>
</organism>
<dbReference type="Proteomes" id="UP000258309">
    <property type="component" value="Unassembled WGS sequence"/>
</dbReference>
<evidence type="ECO:0000313" key="2">
    <source>
        <dbReference type="EMBL" id="RFU24351.1"/>
    </source>
</evidence>
<comment type="caution">
    <text evidence="2">The sequence shown here is derived from an EMBL/GenBank/DDBJ whole genome shotgun (WGS) entry which is preliminary data.</text>
</comment>
<keyword evidence="3" id="KW-1185">Reference proteome</keyword>
<feature type="non-terminal residue" evidence="2">
    <location>
        <position position="848"/>
    </location>
</feature>
<dbReference type="OrthoDB" id="3548783at2759"/>
<dbReference type="EMBL" id="NCSJ02000461">
    <property type="protein sequence ID" value="RFU24351.1"/>
    <property type="molecule type" value="Genomic_DNA"/>
</dbReference>
<proteinExistence type="predicted"/>